<evidence type="ECO:0000256" key="1">
    <source>
        <dbReference type="SAM" id="MobiDB-lite"/>
    </source>
</evidence>
<evidence type="ECO:0000313" key="4">
    <source>
        <dbReference type="Proteomes" id="UP000230750"/>
    </source>
</evidence>
<organism evidence="3 4">
    <name type="scientific">Stichopus japonicus</name>
    <name type="common">Sea cucumber</name>
    <dbReference type="NCBI Taxonomy" id="307972"/>
    <lineage>
        <taxon>Eukaryota</taxon>
        <taxon>Metazoa</taxon>
        <taxon>Echinodermata</taxon>
        <taxon>Eleutherozoa</taxon>
        <taxon>Echinozoa</taxon>
        <taxon>Holothuroidea</taxon>
        <taxon>Aspidochirotacea</taxon>
        <taxon>Aspidochirotida</taxon>
        <taxon>Stichopodidae</taxon>
        <taxon>Apostichopus</taxon>
    </lineage>
</organism>
<gene>
    <name evidence="3" type="ORF">BSL78_22226</name>
</gene>
<dbReference type="PANTHER" id="PTHR39158">
    <property type="entry name" value="OS08G0560600 PROTEIN"/>
    <property type="match status" value="1"/>
</dbReference>
<protein>
    <submittedName>
        <fullName evidence="3">Putative dnaJ-like subfamily C member 28-like</fullName>
    </submittedName>
</protein>
<keyword evidence="4" id="KW-1185">Reference proteome</keyword>
<dbReference type="Proteomes" id="UP000230750">
    <property type="component" value="Unassembled WGS sequence"/>
</dbReference>
<dbReference type="InterPro" id="IPR052573">
    <property type="entry name" value="DnaJ_C_subfamily_28"/>
</dbReference>
<dbReference type="OrthoDB" id="1922282at2759"/>
<dbReference type="Pfam" id="PF09350">
    <property type="entry name" value="DJC28_CD"/>
    <property type="match status" value="1"/>
</dbReference>
<dbReference type="STRING" id="307972.A0A2G8JYU8"/>
<evidence type="ECO:0000259" key="2">
    <source>
        <dbReference type="Pfam" id="PF09350"/>
    </source>
</evidence>
<dbReference type="PANTHER" id="PTHR39158:SF1">
    <property type="entry name" value="DNAJ HOMOLOG SUBFAMILY C MEMBER 28"/>
    <property type="match status" value="1"/>
</dbReference>
<feature type="domain" description="DnaJ homologue subfamily C member 28 conserved" evidence="2">
    <location>
        <begin position="101"/>
        <end position="166"/>
    </location>
</feature>
<dbReference type="EMBL" id="MRZV01001072">
    <property type="protein sequence ID" value="PIK40912.1"/>
    <property type="molecule type" value="Genomic_DNA"/>
</dbReference>
<sequence>MSCKCLLVFGRPNCGGLGYRIWMWRHDVSNFQRNFHRTFGGFGPPSKVADSYRLHRVNKAVEEMSETDHQDDESADGKAGSLLKQNRFGDRGQLTGTIERLVEDMIHQSVEHGDFEDLPGRGKPIPPKPVSPYIDIHQYNLNRVLKNNGAAPEFVTLEREAKEDLAECKSRLFRERLKLGPEPLNDFNRKKLAGLVSEFSDEVKGVNKIIVNFNLSVPSLRLQKALLRPERELEKVLDRYKEHAKSMKVSEDATRIEEPKITNQKHQKVYTESVY</sequence>
<comment type="caution">
    <text evidence="3">The sequence shown here is derived from an EMBL/GenBank/DDBJ whole genome shotgun (WGS) entry which is preliminary data.</text>
</comment>
<accession>A0A2G8JYU8</accession>
<dbReference type="InterPro" id="IPR018961">
    <property type="entry name" value="DnaJ_homolog_subfam-C_membr-28"/>
</dbReference>
<proteinExistence type="predicted"/>
<feature type="region of interest" description="Disordered" evidence="1">
    <location>
        <begin position="63"/>
        <end position="86"/>
    </location>
</feature>
<reference evidence="3 4" key="1">
    <citation type="journal article" date="2017" name="PLoS Biol.">
        <title>The sea cucumber genome provides insights into morphological evolution and visceral regeneration.</title>
        <authorList>
            <person name="Zhang X."/>
            <person name="Sun L."/>
            <person name="Yuan J."/>
            <person name="Sun Y."/>
            <person name="Gao Y."/>
            <person name="Zhang L."/>
            <person name="Li S."/>
            <person name="Dai H."/>
            <person name="Hamel J.F."/>
            <person name="Liu C."/>
            <person name="Yu Y."/>
            <person name="Liu S."/>
            <person name="Lin W."/>
            <person name="Guo K."/>
            <person name="Jin S."/>
            <person name="Xu P."/>
            <person name="Storey K.B."/>
            <person name="Huan P."/>
            <person name="Zhang T."/>
            <person name="Zhou Y."/>
            <person name="Zhang J."/>
            <person name="Lin C."/>
            <person name="Li X."/>
            <person name="Xing L."/>
            <person name="Huo D."/>
            <person name="Sun M."/>
            <person name="Wang L."/>
            <person name="Mercier A."/>
            <person name="Li F."/>
            <person name="Yang H."/>
            <person name="Xiang J."/>
        </authorList>
    </citation>
    <scope>NUCLEOTIDE SEQUENCE [LARGE SCALE GENOMIC DNA]</scope>
    <source>
        <strain evidence="3">Shaxun</strain>
        <tissue evidence="3">Muscle</tissue>
    </source>
</reference>
<name>A0A2G8JYU8_STIJA</name>
<dbReference type="AlphaFoldDB" id="A0A2G8JYU8"/>
<evidence type="ECO:0000313" key="3">
    <source>
        <dbReference type="EMBL" id="PIK40912.1"/>
    </source>
</evidence>